<evidence type="ECO:0000313" key="4">
    <source>
        <dbReference type="Proteomes" id="UP000297229"/>
    </source>
</evidence>
<feature type="region of interest" description="Disordered" evidence="2">
    <location>
        <begin position="1"/>
        <end position="44"/>
    </location>
</feature>
<sequence>MDSGDMDRARLDDRMFPNNEAPLGSQTRDDDRQNERDPSIAKQYEDLEIQKVEFKKLQEDHKKQVQEFEEAKVELEDKLRTFKKMEGENERKLGVLRAEQYIFNTTVREFNMSVKRAREATKRFNKKSETLDGKFKAAKNREQYFLRQYRYKQRYFAEREQRIDAKLKSLGIEEKFFNPDRESSEYLESILSEMREEERDWEALQQRE</sequence>
<feature type="compositionally biased region" description="Basic and acidic residues" evidence="2">
    <location>
        <begin position="27"/>
        <end position="44"/>
    </location>
</feature>
<keyword evidence="4" id="KW-1185">Reference proteome</keyword>
<proteinExistence type="predicted"/>
<comment type="caution">
    <text evidence="3">The sequence shown here is derived from an EMBL/GenBank/DDBJ whole genome shotgun (WGS) entry which is preliminary data.</text>
</comment>
<feature type="coiled-coil region" evidence="1">
    <location>
        <begin position="44"/>
        <end position="88"/>
    </location>
</feature>
<dbReference type="EMBL" id="PQXM01000086">
    <property type="protein sequence ID" value="TGO77896.1"/>
    <property type="molecule type" value="Genomic_DNA"/>
</dbReference>
<accession>A0A4Z1JWW4</accession>
<evidence type="ECO:0000313" key="3">
    <source>
        <dbReference type="EMBL" id="TGO77896.1"/>
    </source>
</evidence>
<evidence type="ECO:0000256" key="2">
    <source>
        <dbReference type="SAM" id="MobiDB-lite"/>
    </source>
</evidence>
<feature type="compositionally biased region" description="Basic and acidic residues" evidence="2">
    <location>
        <begin position="1"/>
        <end position="15"/>
    </location>
</feature>
<reference evidence="3 4" key="1">
    <citation type="submission" date="2017-12" db="EMBL/GenBank/DDBJ databases">
        <title>Comparative genomics of Botrytis spp.</title>
        <authorList>
            <person name="Valero-Jimenez C.A."/>
            <person name="Tapia P."/>
            <person name="Veloso J."/>
            <person name="Silva-Moreno E."/>
            <person name="Staats M."/>
            <person name="Valdes J.H."/>
            <person name="Van Kan J.A.L."/>
        </authorList>
    </citation>
    <scope>NUCLEOTIDE SEQUENCE [LARGE SCALE GENOMIC DNA]</scope>
    <source>
        <strain evidence="3 4">Be9601</strain>
    </source>
</reference>
<keyword evidence="1" id="KW-0175">Coiled coil</keyword>
<protein>
    <submittedName>
        <fullName evidence="3">Uncharacterized protein</fullName>
    </submittedName>
</protein>
<organism evidence="3 4">
    <name type="scientific">Botrytis elliptica</name>
    <dbReference type="NCBI Taxonomy" id="278938"/>
    <lineage>
        <taxon>Eukaryota</taxon>
        <taxon>Fungi</taxon>
        <taxon>Dikarya</taxon>
        <taxon>Ascomycota</taxon>
        <taxon>Pezizomycotina</taxon>
        <taxon>Leotiomycetes</taxon>
        <taxon>Helotiales</taxon>
        <taxon>Sclerotiniaceae</taxon>
        <taxon>Botrytis</taxon>
    </lineage>
</organism>
<dbReference type="Proteomes" id="UP000297229">
    <property type="component" value="Unassembled WGS sequence"/>
</dbReference>
<gene>
    <name evidence="3" type="ORF">BELL_0086g00020</name>
</gene>
<evidence type="ECO:0000256" key="1">
    <source>
        <dbReference type="SAM" id="Coils"/>
    </source>
</evidence>
<dbReference type="AlphaFoldDB" id="A0A4Z1JWW4"/>
<name>A0A4Z1JWW4_9HELO</name>
<dbReference type="OrthoDB" id="3559074at2759"/>